<dbReference type="AlphaFoldDB" id="A0A654LXR7"/>
<protein>
    <submittedName>
        <fullName evidence="1">Uncharacterized protein</fullName>
    </submittedName>
</protein>
<reference evidence="2" key="1">
    <citation type="submission" date="2015-10" db="EMBL/GenBank/DDBJ databases">
        <title>Niche specialization of a soil ammonia-oxidizing archaeon, Candidatus Nitrosocosmicus oleophilus.</title>
        <authorList>
            <person name="Jung M.-Y."/>
            <person name="Rhee S.-K."/>
        </authorList>
    </citation>
    <scope>NUCLEOTIDE SEQUENCE [LARGE SCALE GENOMIC DNA]</scope>
    <source>
        <strain evidence="2">MY3</strain>
    </source>
</reference>
<name>A0A654LXR7_9ARCH</name>
<dbReference type="EMBL" id="CP012850">
    <property type="protein sequence ID" value="ALI36294.1"/>
    <property type="molecule type" value="Genomic_DNA"/>
</dbReference>
<dbReference type="KEGG" id="taa:NMY3_02093"/>
<dbReference type="Proteomes" id="UP000058925">
    <property type="component" value="Chromosome"/>
</dbReference>
<sequence length="93" mass="10077">MIILSNITRIHKKRIVFATLLAVSMITALATFDHKMVQATSEKNENAGQQVDKQGQWVSQGAQCVSGEAVLFSCNNVGIQSQDQHGHLAAGQQ</sequence>
<evidence type="ECO:0000313" key="2">
    <source>
        <dbReference type="Proteomes" id="UP000058925"/>
    </source>
</evidence>
<organism evidence="1 2">
    <name type="scientific">Candidatus Nitrosocosmicus oleophilus</name>
    <dbReference type="NCBI Taxonomy" id="1353260"/>
    <lineage>
        <taxon>Archaea</taxon>
        <taxon>Nitrososphaerota</taxon>
        <taxon>Nitrososphaeria</taxon>
        <taxon>Nitrososphaerales</taxon>
        <taxon>Nitrososphaeraceae</taxon>
        <taxon>Candidatus Nitrosocosmicus</taxon>
    </lineage>
</organism>
<evidence type="ECO:0000313" key="1">
    <source>
        <dbReference type="EMBL" id="ALI36294.1"/>
    </source>
</evidence>
<gene>
    <name evidence="1" type="ORF">NMY3_02093</name>
</gene>
<keyword evidence="2" id="KW-1185">Reference proteome</keyword>
<proteinExistence type="predicted"/>
<accession>A0A654LXR7</accession>